<keyword evidence="5 6" id="KW-0472">Membrane</keyword>
<keyword evidence="4 6" id="KW-1133">Transmembrane helix</keyword>
<evidence type="ECO:0000256" key="1">
    <source>
        <dbReference type="ARBA" id="ARBA00004651"/>
    </source>
</evidence>
<dbReference type="InterPro" id="IPR002797">
    <property type="entry name" value="Polysacc_synth"/>
</dbReference>
<feature type="transmembrane region" description="Helical" evidence="6">
    <location>
        <begin position="39"/>
        <end position="61"/>
    </location>
</feature>
<evidence type="ECO:0000313" key="8">
    <source>
        <dbReference type="Proteomes" id="UP000537141"/>
    </source>
</evidence>
<evidence type="ECO:0000256" key="3">
    <source>
        <dbReference type="ARBA" id="ARBA00022692"/>
    </source>
</evidence>
<accession>A0A7X0TT36</accession>
<dbReference type="InterPro" id="IPR050833">
    <property type="entry name" value="Poly_Biosynth_Transport"/>
</dbReference>
<dbReference type="PANTHER" id="PTHR30250">
    <property type="entry name" value="PST FAMILY PREDICTED COLANIC ACID TRANSPORTER"/>
    <property type="match status" value="1"/>
</dbReference>
<proteinExistence type="predicted"/>
<organism evidence="7 8">
    <name type="scientific">Thalassotalea piscium</name>
    <dbReference type="NCBI Taxonomy" id="1230533"/>
    <lineage>
        <taxon>Bacteria</taxon>
        <taxon>Pseudomonadati</taxon>
        <taxon>Pseudomonadota</taxon>
        <taxon>Gammaproteobacteria</taxon>
        <taxon>Alteromonadales</taxon>
        <taxon>Colwelliaceae</taxon>
        <taxon>Thalassotalea</taxon>
    </lineage>
</organism>
<dbReference type="AlphaFoldDB" id="A0A7X0TT36"/>
<feature type="transmembrane region" description="Helical" evidence="6">
    <location>
        <begin position="117"/>
        <end position="136"/>
    </location>
</feature>
<dbReference type="RefSeq" id="WP_184423555.1">
    <property type="nucleotide sequence ID" value="NZ_AP027362.1"/>
</dbReference>
<feature type="transmembrane region" description="Helical" evidence="6">
    <location>
        <begin position="380"/>
        <end position="400"/>
    </location>
</feature>
<comment type="caution">
    <text evidence="7">The sequence shown here is derived from an EMBL/GenBank/DDBJ whole genome shotgun (WGS) entry which is preliminary data.</text>
</comment>
<keyword evidence="2" id="KW-1003">Cell membrane</keyword>
<feature type="transmembrane region" description="Helical" evidence="6">
    <location>
        <begin position="322"/>
        <end position="344"/>
    </location>
</feature>
<comment type="subcellular location">
    <subcellularLocation>
        <location evidence="1">Cell membrane</location>
        <topology evidence="1">Multi-pass membrane protein</topology>
    </subcellularLocation>
</comment>
<dbReference type="Proteomes" id="UP000537141">
    <property type="component" value="Unassembled WGS sequence"/>
</dbReference>
<dbReference type="GO" id="GO:0005886">
    <property type="term" value="C:plasma membrane"/>
    <property type="evidence" value="ECO:0007669"/>
    <property type="project" value="UniProtKB-SubCell"/>
</dbReference>
<keyword evidence="3 6" id="KW-0812">Transmembrane</keyword>
<evidence type="ECO:0000256" key="6">
    <source>
        <dbReference type="SAM" id="Phobius"/>
    </source>
</evidence>
<evidence type="ECO:0000256" key="2">
    <source>
        <dbReference type="ARBA" id="ARBA00022475"/>
    </source>
</evidence>
<feature type="transmembrane region" description="Helical" evidence="6">
    <location>
        <begin position="284"/>
        <end position="302"/>
    </location>
</feature>
<keyword evidence="8" id="KW-1185">Reference proteome</keyword>
<evidence type="ECO:0000313" key="7">
    <source>
        <dbReference type="EMBL" id="MBB6542744.1"/>
    </source>
</evidence>
<sequence length="419" mass="46328">MNANGLKANISWLAIIKVVNILLPLVTLPHLTSTLGVELFGVIAIGFAIQQVVIAICDYGFSILAPKLVAENQKKYGYLGKLLAAITLIKLLFFIVIGLITLLILNTVATTNNYFTIWGLMLVPALLQCLIPLWFFLGVEKMVNITIINIIERSLYTLLIFTLISTSSDASLVPKIMIFSQGLALICSIYLIFRFPIIVSLPSVIYLKQLIVQGWGYFYSRLTMLLFSKFNVIIVGASLGEVEAGLFSLAERIYNAGRSMVSPLTDALYPYMVKTHNWGLATKIVKYATLFGIVSIFISFIISDWFFVSLFGSEVYLQSAQLFNILIFAFAFSLISMLIGYPVLGAAGQAHYVNRSVLLGATLHILVISILFLSNTLSSLLLASSLVMTEFLILAFRLYYLRNANLLGTASSKSKELSK</sequence>
<feature type="transmembrane region" description="Helical" evidence="6">
    <location>
        <begin position="356"/>
        <end position="374"/>
    </location>
</feature>
<feature type="transmembrane region" description="Helical" evidence="6">
    <location>
        <begin position="12"/>
        <end position="33"/>
    </location>
</feature>
<feature type="transmembrane region" description="Helical" evidence="6">
    <location>
        <begin position="143"/>
        <end position="164"/>
    </location>
</feature>
<dbReference type="PANTHER" id="PTHR30250:SF11">
    <property type="entry name" value="O-ANTIGEN TRANSPORTER-RELATED"/>
    <property type="match status" value="1"/>
</dbReference>
<gene>
    <name evidence="7" type="ORF">HNQ55_001244</name>
</gene>
<dbReference type="Pfam" id="PF01943">
    <property type="entry name" value="Polysacc_synt"/>
    <property type="match status" value="1"/>
</dbReference>
<evidence type="ECO:0000256" key="4">
    <source>
        <dbReference type="ARBA" id="ARBA00022989"/>
    </source>
</evidence>
<feature type="transmembrane region" description="Helical" evidence="6">
    <location>
        <begin position="82"/>
        <end position="105"/>
    </location>
</feature>
<protein>
    <submittedName>
        <fullName evidence="7">PST family polysaccharide transporter</fullName>
    </submittedName>
</protein>
<name>A0A7X0TT36_9GAMM</name>
<feature type="transmembrane region" description="Helical" evidence="6">
    <location>
        <begin position="176"/>
        <end position="193"/>
    </location>
</feature>
<dbReference type="EMBL" id="JACHHU010000007">
    <property type="protein sequence ID" value="MBB6542744.1"/>
    <property type="molecule type" value="Genomic_DNA"/>
</dbReference>
<reference evidence="7 8" key="1">
    <citation type="submission" date="2020-08" db="EMBL/GenBank/DDBJ databases">
        <title>Genomic Encyclopedia of Type Strains, Phase IV (KMG-IV): sequencing the most valuable type-strain genomes for metagenomic binning, comparative biology and taxonomic classification.</title>
        <authorList>
            <person name="Goeker M."/>
        </authorList>
    </citation>
    <scope>NUCLEOTIDE SEQUENCE [LARGE SCALE GENOMIC DNA]</scope>
    <source>
        <strain evidence="7 8">DSM 26287</strain>
    </source>
</reference>
<evidence type="ECO:0000256" key="5">
    <source>
        <dbReference type="ARBA" id="ARBA00023136"/>
    </source>
</evidence>